<keyword evidence="12" id="KW-0677">Repeat</keyword>
<dbReference type="PROSITE" id="PS00279">
    <property type="entry name" value="MACPF_1"/>
    <property type="match status" value="1"/>
</dbReference>
<dbReference type="CDD" id="cd00033">
    <property type="entry name" value="CCP"/>
    <property type="match status" value="2"/>
</dbReference>
<keyword evidence="16" id="KW-0473">Membrane attack complex</keyword>
<feature type="domain" description="Sushi" evidence="23">
    <location>
        <begin position="702"/>
        <end position="761"/>
    </location>
</feature>
<keyword evidence="8" id="KW-0399">Innate immunity</keyword>
<evidence type="ECO:0000256" key="14">
    <source>
        <dbReference type="ARBA" id="ARBA00022859"/>
    </source>
</evidence>
<evidence type="ECO:0000313" key="26">
    <source>
        <dbReference type="Proteomes" id="UP000031443"/>
    </source>
</evidence>
<dbReference type="InterPro" id="IPR035976">
    <property type="entry name" value="Sushi/SCR/CCP_sf"/>
</dbReference>
<dbReference type="InterPro" id="IPR023415">
    <property type="entry name" value="LDLR_class-A_CS"/>
</dbReference>
<keyword evidence="17" id="KW-0472">Membrane</keyword>
<evidence type="ECO:0000256" key="4">
    <source>
        <dbReference type="ARBA" id="ARBA00022452"/>
    </source>
</evidence>
<dbReference type="Pfam" id="PF00057">
    <property type="entry name" value="Ldl_recept_a"/>
    <property type="match status" value="1"/>
</dbReference>
<evidence type="ECO:0000256" key="20">
    <source>
        <dbReference type="ARBA" id="ARBA00023298"/>
    </source>
</evidence>
<dbReference type="Pfam" id="PF21288">
    <property type="entry name" value="Kazal_C6"/>
    <property type="match status" value="1"/>
</dbReference>
<evidence type="ECO:0000259" key="23">
    <source>
        <dbReference type="PROSITE" id="PS50923"/>
    </source>
</evidence>
<keyword evidence="11" id="KW-0732">Signal</keyword>
<feature type="disulfide bond" evidence="21">
    <location>
        <begin position="218"/>
        <end position="233"/>
    </location>
</feature>
<dbReference type="GO" id="GO:0044218">
    <property type="term" value="C:other organism cell membrane"/>
    <property type="evidence" value="ECO:0007669"/>
    <property type="project" value="UniProtKB-KW"/>
</dbReference>
<dbReference type="PANTHER" id="PTHR45742">
    <property type="entry name" value="COMPLEMENT COMPONENT C6"/>
    <property type="match status" value="1"/>
</dbReference>
<feature type="domain" description="MACPF" evidence="24">
    <location>
        <begin position="236"/>
        <end position="582"/>
    </location>
</feature>
<evidence type="ECO:0000259" key="24">
    <source>
        <dbReference type="PROSITE" id="PS51412"/>
    </source>
</evidence>
<evidence type="ECO:0000256" key="13">
    <source>
        <dbReference type="ARBA" id="ARBA00022852"/>
    </source>
</evidence>
<evidence type="ECO:0000256" key="7">
    <source>
        <dbReference type="ARBA" id="ARBA00022537"/>
    </source>
</evidence>
<evidence type="ECO:0000256" key="2">
    <source>
        <dbReference type="ARBA" id="ARBA00004613"/>
    </source>
</evidence>
<feature type="disulfide bond" evidence="21">
    <location>
        <begin position="206"/>
        <end position="224"/>
    </location>
</feature>
<evidence type="ECO:0000256" key="11">
    <source>
        <dbReference type="ARBA" id="ARBA00022729"/>
    </source>
</evidence>
<organism evidence="25 26">
    <name type="scientific">Chelonia mydas</name>
    <name type="common">Green sea-turtle</name>
    <name type="synonym">Chelonia agassizi</name>
    <dbReference type="NCBI Taxonomy" id="8469"/>
    <lineage>
        <taxon>Eukaryota</taxon>
        <taxon>Metazoa</taxon>
        <taxon>Chordata</taxon>
        <taxon>Craniata</taxon>
        <taxon>Vertebrata</taxon>
        <taxon>Euteleostomi</taxon>
        <taxon>Archelosauria</taxon>
        <taxon>Testudinata</taxon>
        <taxon>Testudines</taxon>
        <taxon>Cryptodira</taxon>
        <taxon>Durocryptodira</taxon>
        <taxon>Americhelydia</taxon>
        <taxon>Chelonioidea</taxon>
        <taxon>Cheloniidae</taxon>
        <taxon>Chelonia</taxon>
    </lineage>
</organism>
<dbReference type="STRING" id="8469.M7AXL8"/>
<dbReference type="InterPro" id="IPR036383">
    <property type="entry name" value="TSP1_rpt_sf"/>
</dbReference>
<dbReference type="SMART" id="SM00457">
    <property type="entry name" value="MACPF"/>
    <property type="match status" value="1"/>
</dbReference>
<comment type="similarity">
    <text evidence="3">Belongs to the complement C6/C7/C8/C9 family.</text>
</comment>
<dbReference type="GO" id="GO:0006958">
    <property type="term" value="P:complement activation, classical pathway"/>
    <property type="evidence" value="ECO:0007669"/>
    <property type="project" value="UniProtKB-KW"/>
</dbReference>
<evidence type="ECO:0000313" key="25">
    <source>
        <dbReference type="EMBL" id="EMP30261.1"/>
    </source>
</evidence>
<dbReference type="InterPro" id="IPR001862">
    <property type="entry name" value="MAC_perforin"/>
</dbReference>
<keyword evidence="5" id="KW-0964">Secreted</keyword>
<dbReference type="Gene3D" id="2.20.100.10">
    <property type="entry name" value="Thrombospondin type-1 (TSP1) repeat"/>
    <property type="match status" value="2"/>
</dbReference>
<dbReference type="CDD" id="cd00112">
    <property type="entry name" value="LDLa"/>
    <property type="match status" value="1"/>
</dbReference>
<keyword evidence="4" id="KW-1134">Transmembrane beta strand</keyword>
<keyword evidence="19" id="KW-0325">Glycoprotein</keyword>
<feature type="disulfide bond" evidence="22">
    <location>
        <begin position="732"/>
        <end position="759"/>
    </location>
</feature>
<dbReference type="Proteomes" id="UP000031443">
    <property type="component" value="Unassembled WGS sequence"/>
</dbReference>
<dbReference type="SMART" id="SM00057">
    <property type="entry name" value="FIMAC"/>
    <property type="match status" value="1"/>
</dbReference>
<keyword evidence="15" id="KW-0180">Complement pathway</keyword>
<evidence type="ECO:0000256" key="9">
    <source>
        <dbReference type="ARBA" id="ARBA00022659"/>
    </source>
</evidence>
<keyword evidence="20" id="KW-1053">Target membrane</keyword>
<accession>M7AXL8</accession>
<dbReference type="SUPFAM" id="SSF57535">
    <property type="entry name" value="Complement control module/SCR domain"/>
    <property type="match status" value="2"/>
</dbReference>
<dbReference type="SUPFAM" id="SSF82895">
    <property type="entry name" value="TSP-1 type 1 repeat"/>
    <property type="match status" value="2"/>
</dbReference>
<sequence>MTERDRVLITLGMSVLPAGSASGGRFIARRLKAINQPPSTLPSTPVLLRSEVESTGERQQSTHGSEDAAPDSCLHIYTCLWEFPLHASDEVGIHPRKLMLQYVCQSIRQIRLDEYYTKNFCDQVCAKQESRACNEQACPINCQLGDFGPWSECDPCVKKQFRVRSLRRPSQFRGQACTEQLVDSRRCFPTKLCNIEEVDCRNKFQCENGRCIAKSLECNGENDCGDNSDERDCRRKKTVCNRRYESIPSVQLMGNGFHLLAGESRGEILDNSFNGGKCTTVKGNDTRKSFRVPANLETIHFQVENEEDDVASDFYQDIIPLHTESASDSSYTGSGRSSSGIPGLFSKKRRVKITSSSSFKEAIEASYKKNSNFIRVHKVIAVSNFTIKQSDLQLSSIFLKALNHLPLEYNYALYSRIFDDFGTHYYASGSMGGTYDLLYQYSAEELKNSGLTQQESTECVRVETTRRVFFRKKKKVHTTCTTNKLTERHEGSFLQSAERSISLVKGGRAEYAAALAWEKKGSFPEHTVFIDWVESTKDNPIVIDFELAPILDLVKNFPCAVTKRRNLRRALIEYMDIFDPCKCAPCPNNGRPALSGTECLCVCQAGTYGDNCEKRAPDYKSVAVDGYWSCWSAWSSCDAAFKRRRTRECNNPTPLNGGKPCQGEREQEEDCYISMFVDKGAPCINDNEARKEVDVFIGEPETGCLKPSPPKNGFLRNEKNHYVFGEEAEIACMTGYDLIGYQFLRCLPDHTWAQQPVECQSSMCPKPSVSEGITISPFKNEYKVGETIQLHCPAGYIVTGGKQYTCRKEVSWTPPILRSLTCEKDEQTKARGNCSPGQKQVGSQCVCMSPAQDCGHLSEDVCVLHAISESPSTKPSCQYLAEKCLNEQPLHFVHSGPCHGDTNLNWAIERAKLSTSSSKKELCGYDTCYDWEKCSVRASSTVFATTNSGKNCLCGRQKKEAAADLPPRRAEELSPLSNCSPSTCLERWCLEPALAPILWTVDLQLKGVF</sequence>
<feature type="domain" description="Sushi" evidence="23">
    <location>
        <begin position="762"/>
        <end position="824"/>
    </location>
</feature>
<evidence type="ECO:0000256" key="12">
    <source>
        <dbReference type="ARBA" id="ARBA00022737"/>
    </source>
</evidence>
<dbReference type="PROSITE" id="PS01209">
    <property type="entry name" value="LDLRA_1"/>
    <property type="match status" value="1"/>
</dbReference>
<dbReference type="SUPFAM" id="SSF57424">
    <property type="entry name" value="LDL receptor-like module"/>
    <property type="match status" value="1"/>
</dbReference>
<dbReference type="InterPro" id="IPR020863">
    <property type="entry name" value="MACPF_CS"/>
</dbReference>
<dbReference type="Gene3D" id="4.10.400.10">
    <property type="entry name" value="Low-density Lipoprotein Receptor"/>
    <property type="match status" value="1"/>
</dbReference>
<dbReference type="PROSITE" id="PS50923">
    <property type="entry name" value="SUSHI"/>
    <property type="match status" value="2"/>
</dbReference>
<dbReference type="GO" id="GO:0005576">
    <property type="term" value="C:extracellular region"/>
    <property type="evidence" value="ECO:0007669"/>
    <property type="project" value="UniProtKB-SubCell"/>
</dbReference>
<dbReference type="InterPro" id="IPR000884">
    <property type="entry name" value="TSP1_rpt"/>
</dbReference>
<keyword evidence="10" id="KW-0812">Transmembrane</keyword>
<evidence type="ECO:0000256" key="21">
    <source>
        <dbReference type="PROSITE-ProRule" id="PRU00124"/>
    </source>
</evidence>
<keyword evidence="18 22" id="KW-1015">Disulfide bond</keyword>
<keyword evidence="13" id="KW-0204">Cytolysis</keyword>
<evidence type="ECO:0000256" key="18">
    <source>
        <dbReference type="ARBA" id="ARBA00023157"/>
    </source>
</evidence>
<evidence type="ECO:0000256" key="1">
    <source>
        <dbReference type="ARBA" id="ARBA00004276"/>
    </source>
</evidence>
<dbReference type="FunFam" id="2.20.100.10:FF:000002">
    <property type="entry name" value="Unc-5 netrin receptor C"/>
    <property type="match status" value="1"/>
</dbReference>
<keyword evidence="6" id="KW-0245">EGF-like domain</keyword>
<evidence type="ECO:0000256" key="8">
    <source>
        <dbReference type="ARBA" id="ARBA00022588"/>
    </source>
</evidence>
<dbReference type="eggNOG" id="ENOG502QPIM">
    <property type="taxonomic scope" value="Eukaryota"/>
</dbReference>
<evidence type="ECO:0000256" key="3">
    <source>
        <dbReference type="ARBA" id="ARBA00009214"/>
    </source>
</evidence>
<gene>
    <name evidence="25" type="ORF">UY3_12586</name>
</gene>
<dbReference type="Pfam" id="PF00084">
    <property type="entry name" value="Sushi"/>
    <property type="match status" value="2"/>
</dbReference>
<dbReference type="InterPro" id="IPR048831">
    <property type="entry name" value="C8A_B_C6_EGF-like"/>
</dbReference>
<keyword evidence="9 22" id="KW-0768">Sushi</keyword>
<dbReference type="InterPro" id="IPR000436">
    <property type="entry name" value="Sushi_SCR_CCP_dom"/>
</dbReference>
<comment type="caution">
    <text evidence="22">Lacks conserved residue(s) required for the propagation of feature annotation.</text>
</comment>
<dbReference type="GO" id="GO:0005579">
    <property type="term" value="C:membrane attack complex"/>
    <property type="evidence" value="ECO:0007669"/>
    <property type="project" value="UniProtKB-KW"/>
</dbReference>
<keyword evidence="14" id="KW-0391">Immunity</keyword>
<dbReference type="EMBL" id="KB550905">
    <property type="protein sequence ID" value="EMP30261.1"/>
    <property type="molecule type" value="Genomic_DNA"/>
</dbReference>
<evidence type="ECO:0000256" key="17">
    <source>
        <dbReference type="ARBA" id="ARBA00023136"/>
    </source>
</evidence>
<dbReference type="PROSITE" id="PS51412">
    <property type="entry name" value="MACPF_2"/>
    <property type="match status" value="1"/>
</dbReference>
<evidence type="ECO:0000256" key="5">
    <source>
        <dbReference type="ARBA" id="ARBA00022525"/>
    </source>
</evidence>
<dbReference type="SMART" id="SM00192">
    <property type="entry name" value="LDLa"/>
    <property type="match status" value="1"/>
</dbReference>
<dbReference type="InterPro" id="IPR020864">
    <property type="entry name" value="MACPF"/>
</dbReference>
<dbReference type="GO" id="GO:0031640">
    <property type="term" value="P:killing of cells of another organism"/>
    <property type="evidence" value="ECO:0007669"/>
    <property type="project" value="UniProtKB-KW"/>
</dbReference>
<dbReference type="PROSITE" id="PS50068">
    <property type="entry name" value="LDLRA_2"/>
    <property type="match status" value="1"/>
</dbReference>
<evidence type="ECO:0000256" key="10">
    <source>
        <dbReference type="ARBA" id="ARBA00022692"/>
    </source>
</evidence>
<evidence type="ECO:0000256" key="22">
    <source>
        <dbReference type="PROSITE-ProRule" id="PRU00302"/>
    </source>
</evidence>
<keyword evidence="26" id="KW-1185">Reference proteome</keyword>
<dbReference type="InterPro" id="IPR003884">
    <property type="entry name" value="FacI_MAC"/>
</dbReference>
<comment type="subcellular location">
    <subcellularLocation>
        <location evidence="2">Secreted</location>
    </subcellularLocation>
    <subcellularLocation>
        <location evidence="1">Target cell membrane</location>
        <topology evidence="1">Multi-pass membrane protein</topology>
    </subcellularLocation>
</comment>
<dbReference type="InterPro" id="IPR048828">
    <property type="entry name" value="C6_KAZAL"/>
</dbReference>
<dbReference type="SMART" id="SM00209">
    <property type="entry name" value="TSP1"/>
    <property type="match status" value="2"/>
</dbReference>
<evidence type="ECO:0000256" key="16">
    <source>
        <dbReference type="ARBA" id="ARBA00023058"/>
    </source>
</evidence>
<dbReference type="SMART" id="SM00032">
    <property type="entry name" value="CCP"/>
    <property type="match status" value="2"/>
</dbReference>
<dbReference type="InterPro" id="IPR036055">
    <property type="entry name" value="LDL_receptor-like_sf"/>
</dbReference>
<dbReference type="Pfam" id="PF21195">
    <property type="entry name" value="EGF_C8A_B_C6"/>
    <property type="match status" value="1"/>
</dbReference>
<dbReference type="Gene3D" id="3.30.60.30">
    <property type="match status" value="1"/>
</dbReference>
<dbReference type="Gene3D" id="2.10.70.10">
    <property type="entry name" value="Complement Module, domain 1"/>
    <property type="match status" value="2"/>
</dbReference>
<dbReference type="GO" id="GO:0045087">
    <property type="term" value="P:innate immune response"/>
    <property type="evidence" value="ECO:0007669"/>
    <property type="project" value="UniProtKB-KW"/>
</dbReference>
<evidence type="ECO:0000256" key="6">
    <source>
        <dbReference type="ARBA" id="ARBA00022536"/>
    </source>
</evidence>
<dbReference type="PANTHER" id="PTHR45742:SF4">
    <property type="entry name" value="COMPLEMENT COMPONENT C6"/>
    <property type="match status" value="1"/>
</dbReference>
<dbReference type="AlphaFoldDB" id="M7AXL8"/>
<name>M7AXL8_CHEMY</name>
<reference evidence="26" key="1">
    <citation type="journal article" date="2013" name="Nat. Genet.">
        <title>The draft genomes of soft-shell turtle and green sea turtle yield insights into the development and evolution of the turtle-specific body plan.</title>
        <authorList>
            <person name="Wang Z."/>
            <person name="Pascual-Anaya J."/>
            <person name="Zadissa A."/>
            <person name="Li W."/>
            <person name="Niimura Y."/>
            <person name="Huang Z."/>
            <person name="Li C."/>
            <person name="White S."/>
            <person name="Xiong Z."/>
            <person name="Fang D."/>
            <person name="Wang B."/>
            <person name="Ming Y."/>
            <person name="Chen Y."/>
            <person name="Zheng Y."/>
            <person name="Kuraku S."/>
            <person name="Pignatelli M."/>
            <person name="Herrero J."/>
            <person name="Beal K."/>
            <person name="Nozawa M."/>
            <person name="Li Q."/>
            <person name="Wang J."/>
            <person name="Zhang H."/>
            <person name="Yu L."/>
            <person name="Shigenobu S."/>
            <person name="Wang J."/>
            <person name="Liu J."/>
            <person name="Flicek P."/>
            <person name="Searle S."/>
            <person name="Wang J."/>
            <person name="Kuratani S."/>
            <person name="Yin Y."/>
            <person name="Aken B."/>
            <person name="Zhang G."/>
            <person name="Irie N."/>
        </authorList>
    </citation>
    <scope>NUCLEOTIDE SEQUENCE [LARGE SCALE GENOMIC DNA]</scope>
</reference>
<dbReference type="PRINTS" id="PR00764">
    <property type="entry name" value="COMPLEMENTC9"/>
</dbReference>
<dbReference type="InterPro" id="IPR002172">
    <property type="entry name" value="LDrepeatLR_classA_rpt"/>
</dbReference>
<protein>
    <submittedName>
        <fullName evidence="25">Complement component C6</fullName>
    </submittedName>
</protein>
<dbReference type="Pfam" id="PF01823">
    <property type="entry name" value="MACPF"/>
    <property type="match status" value="1"/>
</dbReference>
<dbReference type="FunFam" id="4.10.400.10:FF:000065">
    <property type="entry name" value="Transmembrane protease serine 7"/>
    <property type="match status" value="1"/>
</dbReference>
<proteinExistence type="inferred from homology"/>
<keyword evidence="7" id="KW-1052">Target cell membrane</keyword>
<evidence type="ECO:0000256" key="15">
    <source>
        <dbReference type="ARBA" id="ARBA00022875"/>
    </source>
</evidence>
<evidence type="ECO:0000256" key="19">
    <source>
        <dbReference type="ARBA" id="ARBA00023180"/>
    </source>
</evidence>
<dbReference type="PROSITE" id="PS50092">
    <property type="entry name" value="TSP1"/>
    <property type="match status" value="2"/>
</dbReference>